<dbReference type="RefSeq" id="WP_395817987.1">
    <property type="nucleotide sequence ID" value="NZ_CP043494.1"/>
</dbReference>
<organism evidence="1 2">
    <name type="scientific">Archangium minus</name>
    <dbReference type="NCBI Taxonomy" id="83450"/>
    <lineage>
        <taxon>Bacteria</taxon>
        <taxon>Pseudomonadati</taxon>
        <taxon>Myxococcota</taxon>
        <taxon>Myxococcia</taxon>
        <taxon>Myxococcales</taxon>
        <taxon>Cystobacterineae</taxon>
        <taxon>Archangiaceae</taxon>
        <taxon>Archangium</taxon>
    </lineage>
</organism>
<dbReference type="PANTHER" id="PTHR14136:SF17">
    <property type="entry name" value="BTB_POZ DOMAIN-CONTAINING PROTEIN KCTD9"/>
    <property type="match status" value="1"/>
</dbReference>
<proteinExistence type="predicted"/>
<dbReference type="InterPro" id="IPR051082">
    <property type="entry name" value="Pentapeptide-BTB/POZ_domain"/>
</dbReference>
<accession>A0ABY9WLG9</accession>
<dbReference type="EMBL" id="CP043494">
    <property type="protein sequence ID" value="WNG44672.1"/>
    <property type="molecule type" value="Genomic_DNA"/>
</dbReference>
<evidence type="ECO:0000313" key="2">
    <source>
        <dbReference type="Proteomes" id="UP001611383"/>
    </source>
</evidence>
<dbReference type="Pfam" id="PF00805">
    <property type="entry name" value="Pentapeptide"/>
    <property type="match status" value="2"/>
</dbReference>
<reference evidence="1 2" key="1">
    <citation type="submission" date="2019-08" db="EMBL/GenBank/DDBJ databases">
        <title>Archangium and Cystobacter genomes.</title>
        <authorList>
            <person name="Chen I.-C.K."/>
            <person name="Wielgoss S."/>
        </authorList>
    </citation>
    <scope>NUCLEOTIDE SEQUENCE [LARGE SCALE GENOMIC DNA]</scope>
    <source>
        <strain evidence="1 2">Cbm 6</strain>
    </source>
</reference>
<sequence>MPKAPTIEQLLQNGSAEWNRLRKAGKVPTEHTGATFSQLFSANTDLSGLELVGSEWERCDLSKVNFRDTDLSNAYFHGGRLQDCDFRGANLEGATFEKLKLLRCDFTGAKGLDEADFDEVDMDRVTGLDGDEPPPPPPPPVQGITAFTREQRDKVMGPAAVLSMSSPEQQPAENELPPFKPQDNPGQLFFRALKRLGAPPLWVLDVPGLRPLLPPRLPPGSSLETLYREAVKTRLENKKPAADPGAVERAQRSLRLGGKDSNLAAMYLREVGVVPSFRFSAAKVLKGALREELQVDDITGSVDPRTTGALLELRLPHEVVEHTHEVRRRLAATQLYTALLEAGFNPENNWEEALESADAAMELAQLATGEDRQALLEGFQVFAALPDEARLRRLAYLAEALSHMELIGRLPEGMEPAWLTGPETRECHDREMTYVQSLRAEDIPRKVPVLAKAELGVPEGEVPEESEEDLFVHLRCDVCGKEKLIVQSPGEE</sequence>
<dbReference type="Gene3D" id="2.160.20.80">
    <property type="entry name" value="E3 ubiquitin-protein ligase SopA"/>
    <property type="match status" value="1"/>
</dbReference>
<dbReference type="InterPro" id="IPR001646">
    <property type="entry name" value="5peptide_repeat"/>
</dbReference>
<dbReference type="PANTHER" id="PTHR14136">
    <property type="entry name" value="BTB_POZ DOMAIN-CONTAINING PROTEIN KCTD9"/>
    <property type="match status" value="1"/>
</dbReference>
<dbReference type="SUPFAM" id="SSF141571">
    <property type="entry name" value="Pentapeptide repeat-like"/>
    <property type="match status" value="1"/>
</dbReference>
<dbReference type="Proteomes" id="UP001611383">
    <property type="component" value="Chromosome"/>
</dbReference>
<protein>
    <submittedName>
        <fullName evidence="1">Pentapeptide repeat-containing protein</fullName>
    </submittedName>
</protein>
<keyword evidence="2" id="KW-1185">Reference proteome</keyword>
<gene>
    <name evidence="1" type="ORF">F0U60_11660</name>
</gene>
<name>A0ABY9WLG9_9BACT</name>
<evidence type="ECO:0000313" key="1">
    <source>
        <dbReference type="EMBL" id="WNG44672.1"/>
    </source>
</evidence>